<dbReference type="Pfam" id="PF00149">
    <property type="entry name" value="Metallophos"/>
    <property type="match status" value="1"/>
</dbReference>
<dbReference type="Pfam" id="PF02872">
    <property type="entry name" value="5_nucleotid_C"/>
    <property type="match status" value="1"/>
</dbReference>
<dbReference type="RefSeq" id="WP_154328698.1">
    <property type="nucleotide sequence ID" value="NZ_CP045696.1"/>
</dbReference>
<dbReference type="SUPFAM" id="SSF55816">
    <property type="entry name" value="5'-nucleotidase (syn. UDP-sugar hydrolase), C-terminal domain"/>
    <property type="match status" value="1"/>
</dbReference>
<keyword evidence="1 2" id="KW-0732">Signal</keyword>
<dbReference type="Gene3D" id="3.60.21.10">
    <property type="match status" value="1"/>
</dbReference>
<dbReference type="EMBL" id="VULT01000009">
    <property type="protein sequence ID" value="MSS17460.1"/>
    <property type="molecule type" value="Genomic_DNA"/>
</dbReference>
<dbReference type="PANTHER" id="PTHR11575:SF24">
    <property type="entry name" value="5'-NUCLEOTIDASE"/>
    <property type="match status" value="1"/>
</dbReference>
<feature type="domain" description="5'-Nucleotidase C-terminal" evidence="4">
    <location>
        <begin position="333"/>
        <end position="464"/>
    </location>
</feature>
<evidence type="ECO:0000259" key="3">
    <source>
        <dbReference type="Pfam" id="PF00149"/>
    </source>
</evidence>
<evidence type="ECO:0000313" key="5">
    <source>
        <dbReference type="EMBL" id="MSS17460.1"/>
    </source>
</evidence>
<feature type="domain" description="Calcineurin-like phosphoesterase" evidence="3">
    <location>
        <begin position="28"/>
        <end position="237"/>
    </location>
</feature>
<protein>
    <submittedName>
        <fullName evidence="5">Bifunctional metallophosphatase/5'-nucleotidase</fullName>
    </submittedName>
</protein>
<dbReference type="GO" id="GO:0000166">
    <property type="term" value="F:nucleotide binding"/>
    <property type="evidence" value="ECO:0007669"/>
    <property type="project" value="UniProtKB-KW"/>
</dbReference>
<dbReference type="InterPro" id="IPR008334">
    <property type="entry name" value="5'-Nucleotdase_C"/>
</dbReference>
<dbReference type="AlphaFoldDB" id="A0A6L5XAS2"/>
<sequence>MKSLKKIIGACLMLVATLPLMQAEHLVVLAVNDTHSQIDPAADGKGGILRRRAIYDNERRAHKNVLVVHAGDAVQGTNYFSLYGGAVEYAAIDSLGYDMIIMGNHELDNGIDSLAHYYNHVKAVKLSANYDLSASPLKGFVPYSVRAYGDKRVAFFGINVNPAGMVSQGHYNGLRFLEPMQVADATARYLKQVQKVDYVVMISHIGYDSMEPSEPNDSIVAATSHYIDFIIGGHSHSVIAPGSKQSLVHNADGKIVVIGQNGKSGKLVGKYDLDLETGKVTYSHITVDNTWDRAAQAYPAFQSWLARYKAGVDSLENNPVATSARYMPNSSWAAQNWLADAVDAVIAKLYKGGKKVDLCIMNKGGIRLDMPKGTVTEGLLQSMFPFDNRFMVLEVSGQDLLDAFKTMAYRGGDVVSRNVKVIYDKNCNIVSARINGKTVKPAARYLLATIDFLYNGGDYMTSLKNGKVLYKDDQRYGRHMLDYVKSLSQQGKTIDASDEPRFRQR</sequence>
<dbReference type="PRINTS" id="PR01607">
    <property type="entry name" value="APYRASEFAMLY"/>
</dbReference>
<feature type="signal peptide" evidence="2">
    <location>
        <begin position="1"/>
        <end position="22"/>
    </location>
</feature>
<organism evidence="5 6">
    <name type="scientific">Sodaliphilus pleomorphus</name>
    <dbReference type="NCBI Taxonomy" id="2606626"/>
    <lineage>
        <taxon>Bacteria</taxon>
        <taxon>Pseudomonadati</taxon>
        <taxon>Bacteroidota</taxon>
        <taxon>Bacteroidia</taxon>
        <taxon>Bacteroidales</taxon>
        <taxon>Muribaculaceae</taxon>
        <taxon>Sodaliphilus</taxon>
    </lineage>
</organism>
<evidence type="ECO:0000259" key="4">
    <source>
        <dbReference type="Pfam" id="PF02872"/>
    </source>
</evidence>
<proteinExistence type="inferred from homology"/>
<gene>
    <name evidence="5" type="ORF">FYJ29_06785</name>
</gene>
<comment type="similarity">
    <text evidence="2">Belongs to the 5'-nucleotidase family.</text>
</comment>
<dbReference type="InterPro" id="IPR004843">
    <property type="entry name" value="Calcineurin-like_PHP"/>
</dbReference>
<dbReference type="SUPFAM" id="SSF56300">
    <property type="entry name" value="Metallo-dependent phosphatases"/>
    <property type="match status" value="1"/>
</dbReference>
<evidence type="ECO:0000313" key="6">
    <source>
        <dbReference type="Proteomes" id="UP000483362"/>
    </source>
</evidence>
<dbReference type="InterPro" id="IPR029052">
    <property type="entry name" value="Metallo-depent_PP-like"/>
</dbReference>
<evidence type="ECO:0000256" key="2">
    <source>
        <dbReference type="RuleBase" id="RU362119"/>
    </source>
</evidence>
<dbReference type="Gene3D" id="3.90.780.10">
    <property type="entry name" value="5'-Nucleotidase, C-terminal domain"/>
    <property type="match status" value="1"/>
</dbReference>
<comment type="caution">
    <text evidence="5">The sequence shown here is derived from an EMBL/GenBank/DDBJ whole genome shotgun (WGS) entry which is preliminary data.</text>
</comment>
<evidence type="ECO:0000256" key="1">
    <source>
        <dbReference type="ARBA" id="ARBA00022729"/>
    </source>
</evidence>
<dbReference type="InterPro" id="IPR036907">
    <property type="entry name" value="5'-Nucleotdase_C_sf"/>
</dbReference>
<name>A0A6L5XAS2_9BACT</name>
<dbReference type="InterPro" id="IPR006179">
    <property type="entry name" value="5_nucleotidase/apyrase"/>
</dbReference>
<accession>A0A6L5XAS2</accession>
<keyword evidence="6" id="KW-1185">Reference proteome</keyword>
<dbReference type="Proteomes" id="UP000483362">
    <property type="component" value="Unassembled WGS sequence"/>
</dbReference>
<dbReference type="GO" id="GO:0009166">
    <property type="term" value="P:nucleotide catabolic process"/>
    <property type="evidence" value="ECO:0007669"/>
    <property type="project" value="InterPro"/>
</dbReference>
<reference evidence="5 6" key="1">
    <citation type="submission" date="2019-08" db="EMBL/GenBank/DDBJ databases">
        <title>In-depth cultivation of the pig gut microbiome towards novel bacterial diversity and tailored functional studies.</title>
        <authorList>
            <person name="Wylensek D."/>
            <person name="Hitch T.C.A."/>
            <person name="Clavel T."/>
        </authorList>
    </citation>
    <scope>NUCLEOTIDE SEQUENCE [LARGE SCALE GENOMIC DNA]</scope>
    <source>
        <strain evidence="5 6">Oil-RF-744-WCA-WT-10</strain>
    </source>
</reference>
<dbReference type="GO" id="GO:0016787">
    <property type="term" value="F:hydrolase activity"/>
    <property type="evidence" value="ECO:0007669"/>
    <property type="project" value="UniProtKB-KW"/>
</dbReference>
<keyword evidence="2" id="KW-0378">Hydrolase</keyword>
<dbReference type="PANTHER" id="PTHR11575">
    <property type="entry name" value="5'-NUCLEOTIDASE-RELATED"/>
    <property type="match status" value="1"/>
</dbReference>
<keyword evidence="2" id="KW-0547">Nucleotide-binding</keyword>
<feature type="chain" id="PRO_5027145173" evidence="2">
    <location>
        <begin position="23"/>
        <end position="505"/>
    </location>
</feature>